<name>A0A918Y149_9ACTN</name>
<accession>A0A918Y149</accession>
<evidence type="ECO:0000313" key="3">
    <source>
        <dbReference type="Proteomes" id="UP000608955"/>
    </source>
</evidence>
<comment type="caution">
    <text evidence="2">The sequence shown here is derived from an EMBL/GenBank/DDBJ whole genome shotgun (WGS) entry which is preliminary data.</text>
</comment>
<dbReference type="AlphaFoldDB" id="A0A918Y149"/>
<keyword evidence="1" id="KW-0812">Transmembrane</keyword>
<sequence length="124" mass="12944">MNRDGLKGRLPYLVVAGWGVLNGVLLAVLGIYGESSLVFWLWGGVVVLLELAALAVLASSRSGPDQQVRYRLPYRGAAAVPPAAFGCALVALAFVYGLWLLALAVPLLAVAIAMALHGTAAEED</sequence>
<feature type="transmembrane region" description="Helical" evidence="1">
    <location>
        <begin position="72"/>
        <end position="92"/>
    </location>
</feature>
<evidence type="ECO:0000313" key="2">
    <source>
        <dbReference type="EMBL" id="GHD87471.1"/>
    </source>
</evidence>
<keyword evidence="1" id="KW-1133">Transmembrane helix</keyword>
<reference evidence="2" key="2">
    <citation type="submission" date="2020-09" db="EMBL/GenBank/DDBJ databases">
        <authorList>
            <person name="Sun Q."/>
            <person name="Ohkuma M."/>
        </authorList>
    </citation>
    <scope>NUCLEOTIDE SEQUENCE</scope>
    <source>
        <strain evidence="2">JCM 4654</strain>
    </source>
</reference>
<keyword evidence="3" id="KW-1185">Reference proteome</keyword>
<dbReference type="Proteomes" id="UP000608955">
    <property type="component" value="Unassembled WGS sequence"/>
</dbReference>
<evidence type="ECO:0000256" key="1">
    <source>
        <dbReference type="SAM" id="Phobius"/>
    </source>
</evidence>
<feature type="transmembrane region" description="Helical" evidence="1">
    <location>
        <begin position="12"/>
        <end position="33"/>
    </location>
</feature>
<reference evidence="2" key="1">
    <citation type="journal article" date="2014" name="Int. J. Syst. Evol. Microbiol.">
        <title>Complete genome sequence of Corynebacterium casei LMG S-19264T (=DSM 44701T), isolated from a smear-ripened cheese.</title>
        <authorList>
            <consortium name="US DOE Joint Genome Institute (JGI-PGF)"/>
            <person name="Walter F."/>
            <person name="Albersmeier A."/>
            <person name="Kalinowski J."/>
            <person name="Ruckert C."/>
        </authorList>
    </citation>
    <scope>NUCLEOTIDE SEQUENCE</scope>
    <source>
        <strain evidence="2">JCM 4654</strain>
    </source>
</reference>
<gene>
    <name evidence="2" type="ORF">GCM10010508_19730</name>
</gene>
<organism evidence="2 3">
    <name type="scientific">Streptomyces naganishii JCM 4654</name>
    <dbReference type="NCBI Taxonomy" id="1306179"/>
    <lineage>
        <taxon>Bacteria</taxon>
        <taxon>Bacillati</taxon>
        <taxon>Actinomycetota</taxon>
        <taxon>Actinomycetes</taxon>
        <taxon>Kitasatosporales</taxon>
        <taxon>Streptomycetaceae</taxon>
        <taxon>Streptomyces</taxon>
    </lineage>
</organism>
<keyword evidence="1" id="KW-0472">Membrane</keyword>
<protein>
    <submittedName>
        <fullName evidence="2">Uncharacterized protein</fullName>
    </submittedName>
</protein>
<feature type="transmembrane region" description="Helical" evidence="1">
    <location>
        <begin position="39"/>
        <end position="60"/>
    </location>
</feature>
<dbReference type="RefSeq" id="WP_190177317.1">
    <property type="nucleotide sequence ID" value="NZ_BMVF01000004.1"/>
</dbReference>
<proteinExistence type="predicted"/>
<dbReference type="EMBL" id="BMVF01000004">
    <property type="protein sequence ID" value="GHD87471.1"/>
    <property type="molecule type" value="Genomic_DNA"/>
</dbReference>
<feature type="transmembrane region" description="Helical" evidence="1">
    <location>
        <begin position="98"/>
        <end position="116"/>
    </location>
</feature>